<reference evidence="6" key="1">
    <citation type="submission" date="2016-10" db="EMBL/GenBank/DDBJ databases">
        <authorList>
            <person name="Varghese N."/>
        </authorList>
    </citation>
    <scope>NUCLEOTIDE SEQUENCE [LARGE SCALE GENOMIC DNA]</scope>
    <source>
        <strain evidence="6">DSM 20406</strain>
    </source>
</reference>
<keyword evidence="1" id="KW-0805">Transcription regulation</keyword>
<evidence type="ECO:0000256" key="3">
    <source>
        <dbReference type="ARBA" id="ARBA00023163"/>
    </source>
</evidence>
<sequence>MIKYEKIINSDMPIKLVRFTGEIYPYIDKHWHNSIEIVLAICGGSTAFIDGKYYPLYQNDTGIPVIINSCAIHSFGTPNTSGSYIGLALQINYDFFKSVYKDIDHIQFKQPDSHSCNQIKECLYKLVECFELRNKNKRIEIIGQVYHLIYLLVSELGEKKKDSVIQKSNKNKHRLTSIVKYIDAHYQDKLTIEVISEHFNLSEGHLSKIFKDNMDITIKAYISQIRVSHAHDMLIHTDLPLIDIALSSGFPNTKALNKEFKHLYDISPLEYRRKINMYDH</sequence>
<dbReference type="PROSITE" id="PS01124">
    <property type="entry name" value="HTH_ARAC_FAMILY_2"/>
    <property type="match status" value="1"/>
</dbReference>
<dbReference type="InterPro" id="IPR009057">
    <property type="entry name" value="Homeodomain-like_sf"/>
</dbReference>
<dbReference type="PROSITE" id="PS00041">
    <property type="entry name" value="HTH_ARAC_FAMILY_1"/>
    <property type="match status" value="1"/>
</dbReference>
<dbReference type="Gene3D" id="1.10.10.60">
    <property type="entry name" value="Homeodomain-like"/>
    <property type="match status" value="2"/>
</dbReference>
<dbReference type="InterPro" id="IPR018062">
    <property type="entry name" value="HTH_AraC-typ_CS"/>
</dbReference>
<evidence type="ECO:0000256" key="2">
    <source>
        <dbReference type="ARBA" id="ARBA00023125"/>
    </source>
</evidence>
<protein>
    <submittedName>
        <fullName evidence="5">AraC-type DNA-binding protein</fullName>
    </submittedName>
</protein>
<dbReference type="InterPro" id="IPR037923">
    <property type="entry name" value="HTH-like"/>
</dbReference>
<dbReference type="eggNOG" id="COG2169">
    <property type="taxonomic scope" value="Bacteria"/>
</dbReference>
<keyword evidence="6" id="KW-1185">Reference proteome</keyword>
<dbReference type="InterPro" id="IPR018060">
    <property type="entry name" value="HTH_AraC"/>
</dbReference>
<dbReference type="EMBL" id="FNYK01000038">
    <property type="protein sequence ID" value="SEI95305.1"/>
    <property type="molecule type" value="Genomic_DNA"/>
</dbReference>
<dbReference type="RefSeq" id="WP_074732328.1">
    <property type="nucleotide sequence ID" value="NZ_FNYK01000038.1"/>
</dbReference>
<dbReference type="OrthoDB" id="2211832at2"/>
<accession>A0A1H6V4Y6</accession>
<evidence type="ECO:0000259" key="4">
    <source>
        <dbReference type="PROSITE" id="PS01124"/>
    </source>
</evidence>
<dbReference type="SUPFAM" id="SSF46689">
    <property type="entry name" value="Homeodomain-like"/>
    <property type="match status" value="2"/>
</dbReference>
<evidence type="ECO:0000313" key="6">
    <source>
        <dbReference type="Proteomes" id="UP000183028"/>
    </source>
</evidence>
<dbReference type="PANTHER" id="PTHR43280:SF2">
    <property type="entry name" value="HTH-TYPE TRANSCRIPTIONAL REGULATOR EXSA"/>
    <property type="match status" value="1"/>
</dbReference>
<dbReference type="AlphaFoldDB" id="A0A1H6V4Y6"/>
<evidence type="ECO:0000256" key="1">
    <source>
        <dbReference type="ARBA" id="ARBA00023015"/>
    </source>
</evidence>
<keyword evidence="3" id="KW-0804">Transcription</keyword>
<dbReference type="Pfam" id="PF12833">
    <property type="entry name" value="HTH_18"/>
    <property type="match status" value="1"/>
</dbReference>
<evidence type="ECO:0000313" key="5">
    <source>
        <dbReference type="EMBL" id="SEI95305.1"/>
    </source>
</evidence>
<dbReference type="SUPFAM" id="SSF51215">
    <property type="entry name" value="Regulatory protein AraC"/>
    <property type="match status" value="1"/>
</dbReference>
<keyword evidence="2 5" id="KW-0238">DNA-binding</keyword>
<dbReference type="PANTHER" id="PTHR43280">
    <property type="entry name" value="ARAC-FAMILY TRANSCRIPTIONAL REGULATOR"/>
    <property type="match status" value="1"/>
</dbReference>
<feature type="domain" description="HTH araC/xylS-type" evidence="4">
    <location>
        <begin position="176"/>
        <end position="274"/>
    </location>
</feature>
<name>A0A1H6V4Y6_9FIRM</name>
<dbReference type="SMART" id="SM00342">
    <property type="entry name" value="HTH_ARAC"/>
    <property type="match status" value="1"/>
</dbReference>
<dbReference type="Proteomes" id="UP000183028">
    <property type="component" value="Unassembled WGS sequence"/>
</dbReference>
<proteinExistence type="predicted"/>
<dbReference type="GO" id="GO:0003700">
    <property type="term" value="F:DNA-binding transcription factor activity"/>
    <property type="evidence" value="ECO:0007669"/>
    <property type="project" value="InterPro"/>
</dbReference>
<gene>
    <name evidence="5" type="ORF">SAMN04487834_103810</name>
</gene>
<dbReference type="GO" id="GO:0043565">
    <property type="term" value="F:sequence-specific DNA binding"/>
    <property type="evidence" value="ECO:0007669"/>
    <property type="project" value="InterPro"/>
</dbReference>
<organism evidence="5 6">
    <name type="scientific">Sharpea azabuensis</name>
    <dbReference type="NCBI Taxonomy" id="322505"/>
    <lineage>
        <taxon>Bacteria</taxon>
        <taxon>Bacillati</taxon>
        <taxon>Bacillota</taxon>
        <taxon>Erysipelotrichia</taxon>
        <taxon>Erysipelotrichales</taxon>
        <taxon>Coprobacillaceae</taxon>
        <taxon>Sharpea</taxon>
    </lineage>
</organism>